<dbReference type="InterPro" id="IPR038379">
    <property type="entry name" value="SecE_sf"/>
</dbReference>
<name>A8PNR8_9COXI</name>
<evidence type="ECO:0000256" key="9">
    <source>
        <dbReference type="HAMAP-Rule" id="MF_00422"/>
    </source>
</evidence>
<sequence>MMGIVFLLSIYTNHYFSHQVIAIRLIGWIIAILILASLFFYTAIGRQFWVFAQASRAELRKVVWPTREETIRTTLIVIVMVIVAGLFLWAIDTLLLWAVAFLTA</sequence>
<feature type="transmembrane region" description="Helical" evidence="9">
    <location>
        <begin position="21"/>
        <end position="44"/>
    </location>
</feature>
<comment type="subcellular location">
    <subcellularLocation>
        <location evidence="1">Membrane</location>
    </subcellularLocation>
</comment>
<dbReference type="AlphaFoldDB" id="A8PNR8"/>
<keyword evidence="8 9" id="KW-0472">Membrane</keyword>
<gene>
    <name evidence="9" type="primary">secE</name>
    <name evidence="10" type="ORF">RICGR_1087</name>
</gene>
<accession>A8PNR8</accession>
<dbReference type="GO" id="GO:0005886">
    <property type="term" value="C:plasma membrane"/>
    <property type="evidence" value="ECO:0007669"/>
    <property type="project" value="UniProtKB-UniRule"/>
</dbReference>
<evidence type="ECO:0000256" key="8">
    <source>
        <dbReference type="ARBA" id="ARBA00023136"/>
    </source>
</evidence>
<evidence type="ECO:0000256" key="4">
    <source>
        <dbReference type="ARBA" id="ARBA00022692"/>
    </source>
</evidence>
<evidence type="ECO:0000313" key="11">
    <source>
        <dbReference type="Proteomes" id="UP000054075"/>
    </source>
</evidence>
<dbReference type="NCBIfam" id="TIGR00964">
    <property type="entry name" value="secE_bact"/>
    <property type="match status" value="1"/>
</dbReference>
<dbReference type="PRINTS" id="PR01650">
    <property type="entry name" value="SECETRNLCASE"/>
</dbReference>
<dbReference type="eggNOG" id="COG0690">
    <property type="taxonomic scope" value="Bacteria"/>
</dbReference>
<keyword evidence="6 9" id="KW-1133">Transmembrane helix</keyword>
<evidence type="ECO:0000256" key="7">
    <source>
        <dbReference type="ARBA" id="ARBA00023010"/>
    </source>
</evidence>
<dbReference type="GO" id="GO:0008320">
    <property type="term" value="F:protein transmembrane transporter activity"/>
    <property type="evidence" value="ECO:0007669"/>
    <property type="project" value="UniProtKB-UniRule"/>
</dbReference>
<comment type="caution">
    <text evidence="10">The sequence shown here is derived from an EMBL/GenBank/DDBJ whole genome shotgun (WGS) entry which is preliminary data.</text>
</comment>
<reference evidence="10" key="2">
    <citation type="submission" date="2007-10" db="EMBL/GenBank/DDBJ databases">
        <authorList>
            <person name="Myers G.S."/>
        </authorList>
    </citation>
    <scope>NUCLEOTIDE SEQUENCE [LARGE SCALE GENOMIC DNA]</scope>
</reference>
<proteinExistence type="inferred from homology"/>
<feature type="transmembrane region" description="Helical" evidence="9">
    <location>
        <begin position="75"/>
        <end position="102"/>
    </location>
</feature>
<dbReference type="GO" id="GO:0006605">
    <property type="term" value="P:protein targeting"/>
    <property type="evidence" value="ECO:0007669"/>
    <property type="project" value="UniProtKB-UniRule"/>
</dbReference>
<keyword evidence="11" id="KW-1185">Reference proteome</keyword>
<evidence type="ECO:0000256" key="6">
    <source>
        <dbReference type="ARBA" id="ARBA00022989"/>
    </source>
</evidence>
<dbReference type="GO" id="GO:0009306">
    <property type="term" value="P:protein secretion"/>
    <property type="evidence" value="ECO:0007669"/>
    <property type="project" value="UniProtKB-UniRule"/>
</dbReference>
<dbReference type="PANTHER" id="PTHR33910:SF1">
    <property type="entry name" value="PROTEIN TRANSLOCASE SUBUNIT SECE"/>
    <property type="match status" value="1"/>
</dbReference>
<keyword evidence="4 9" id="KW-0812">Transmembrane</keyword>
<protein>
    <recommendedName>
        <fullName evidence="9">Protein translocase subunit SecE</fullName>
    </recommendedName>
</protein>
<comment type="similarity">
    <text evidence="9">Belongs to the SecE/SEC61-gamma family.</text>
</comment>
<keyword evidence="3 9" id="KW-1003">Cell membrane</keyword>
<dbReference type="HAMAP" id="MF_00422">
    <property type="entry name" value="SecE"/>
    <property type="match status" value="1"/>
</dbReference>
<comment type="subunit">
    <text evidence="9">Component of the Sec protein translocase complex. Heterotrimer consisting of SecY, SecE and SecG subunits. The heterotrimers can form oligomers, although 1 heterotrimer is thought to be able to translocate proteins. Interacts with the ribosome. Interacts with SecDF, and other proteins may be involved. Interacts with SecA.</text>
</comment>
<evidence type="ECO:0000313" key="10">
    <source>
        <dbReference type="EMBL" id="EDP46902.1"/>
    </source>
</evidence>
<dbReference type="InterPro" id="IPR001901">
    <property type="entry name" value="Translocase_SecE/Sec61-g"/>
</dbReference>
<evidence type="ECO:0000256" key="2">
    <source>
        <dbReference type="ARBA" id="ARBA00022448"/>
    </source>
</evidence>
<comment type="function">
    <text evidence="9">Essential subunit of the Sec protein translocation channel SecYEG. Clamps together the 2 halves of SecY. May contact the channel plug during translocation.</text>
</comment>
<dbReference type="Gene3D" id="1.20.5.1030">
    <property type="entry name" value="Preprotein translocase secy subunit"/>
    <property type="match status" value="1"/>
</dbReference>
<dbReference type="Pfam" id="PF00584">
    <property type="entry name" value="SecE"/>
    <property type="match status" value="1"/>
</dbReference>
<evidence type="ECO:0000256" key="5">
    <source>
        <dbReference type="ARBA" id="ARBA00022927"/>
    </source>
</evidence>
<keyword evidence="5 9" id="KW-0653">Protein transport</keyword>
<dbReference type="PANTHER" id="PTHR33910">
    <property type="entry name" value="PROTEIN TRANSLOCASE SUBUNIT SECE"/>
    <property type="match status" value="1"/>
</dbReference>
<dbReference type="PROSITE" id="PS01067">
    <property type="entry name" value="SECE_SEC61G"/>
    <property type="match status" value="1"/>
</dbReference>
<dbReference type="EMBL" id="AAQJ02000001">
    <property type="protein sequence ID" value="EDP46902.1"/>
    <property type="molecule type" value="Genomic_DNA"/>
</dbReference>
<comment type="caution">
    <text evidence="9">Lacks conserved residue(s) required for the propagation of feature annotation.</text>
</comment>
<evidence type="ECO:0000256" key="1">
    <source>
        <dbReference type="ARBA" id="ARBA00004370"/>
    </source>
</evidence>
<dbReference type="STRING" id="59196.RICGR_1087"/>
<keyword evidence="2 9" id="KW-0813">Transport</keyword>
<dbReference type="GO" id="GO:0043952">
    <property type="term" value="P:protein transport by the Sec complex"/>
    <property type="evidence" value="ECO:0007669"/>
    <property type="project" value="UniProtKB-UniRule"/>
</dbReference>
<organism evidence="10 11">
    <name type="scientific">Rickettsiella grylli</name>
    <dbReference type="NCBI Taxonomy" id="59196"/>
    <lineage>
        <taxon>Bacteria</taxon>
        <taxon>Pseudomonadati</taxon>
        <taxon>Pseudomonadota</taxon>
        <taxon>Gammaproteobacteria</taxon>
        <taxon>Legionellales</taxon>
        <taxon>Coxiellaceae</taxon>
        <taxon>Rickettsiella</taxon>
    </lineage>
</organism>
<reference evidence="10" key="1">
    <citation type="submission" date="2006-04" db="EMBL/GenBank/DDBJ databases">
        <authorList>
            <person name="Seshadri R."/>
            <person name="Federici B.A."/>
        </authorList>
    </citation>
    <scope>NUCLEOTIDE SEQUENCE [LARGE SCALE GENOMIC DNA]</scope>
</reference>
<dbReference type="GO" id="GO:0065002">
    <property type="term" value="P:intracellular protein transmembrane transport"/>
    <property type="evidence" value="ECO:0007669"/>
    <property type="project" value="UniProtKB-UniRule"/>
</dbReference>
<dbReference type="Proteomes" id="UP000054075">
    <property type="component" value="Unassembled WGS sequence"/>
</dbReference>
<dbReference type="InterPro" id="IPR005807">
    <property type="entry name" value="SecE_bac"/>
</dbReference>
<evidence type="ECO:0000256" key="3">
    <source>
        <dbReference type="ARBA" id="ARBA00022475"/>
    </source>
</evidence>
<keyword evidence="7 9" id="KW-0811">Translocation</keyword>